<evidence type="ECO:0000259" key="12">
    <source>
        <dbReference type="Pfam" id="PF10258"/>
    </source>
</evidence>
<evidence type="ECO:0000256" key="6">
    <source>
        <dbReference type="ARBA" id="ARBA00022490"/>
    </source>
</evidence>
<evidence type="ECO:0000256" key="1">
    <source>
        <dbReference type="ARBA" id="ARBA00004123"/>
    </source>
</evidence>
<dbReference type="GO" id="GO:0003723">
    <property type="term" value="F:RNA binding"/>
    <property type="evidence" value="ECO:0007669"/>
    <property type="project" value="UniProtKB-KW"/>
</dbReference>
<protein>
    <recommendedName>
        <fullName evidence="4">Phosphorylated adapter RNA export protein</fullName>
    </recommendedName>
    <alternativeName>
        <fullName evidence="10">RNA U small nuclear RNA export adapter protein</fullName>
    </alternativeName>
</protein>
<dbReference type="GO" id="GO:0005737">
    <property type="term" value="C:cytoplasm"/>
    <property type="evidence" value="ECO:0007669"/>
    <property type="project" value="UniProtKB-SubCell"/>
</dbReference>
<dbReference type="Gene3D" id="1.10.10.1440">
    <property type="entry name" value="PHAX RNA-binding domain"/>
    <property type="match status" value="1"/>
</dbReference>
<keyword evidence="14" id="KW-1185">Reference proteome</keyword>
<accession>A0ABD2XZ86</accession>
<dbReference type="GO" id="GO:0005634">
    <property type="term" value="C:nucleus"/>
    <property type="evidence" value="ECO:0007669"/>
    <property type="project" value="UniProtKB-SubCell"/>
</dbReference>
<keyword evidence="9" id="KW-0539">Nucleus</keyword>
<evidence type="ECO:0000256" key="2">
    <source>
        <dbReference type="ARBA" id="ARBA00004496"/>
    </source>
</evidence>
<keyword evidence="6" id="KW-0963">Cytoplasm</keyword>
<proteinExistence type="inferred from homology"/>
<dbReference type="Proteomes" id="UP001630127">
    <property type="component" value="Unassembled WGS sequence"/>
</dbReference>
<evidence type="ECO:0000256" key="3">
    <source>
        <dbReference type="ARBA" id="ARBA00006094"/>
    </source>
</evidence>
<organism evidence="13 14">
    <name type="scientific">Cinchona calisaya</name>
    <dbReference type="NCBI Taxonomy" id="153742"/>
    <lineage>
        <taxon>Eukaryota</taxon>
        <taxon>Viridiplantae</taxon>
        <taxon>Streptophyta</taxon>
        <taxon>Embryophyta</taxon>
        <taxon>Tracheophyta</taxon>
        <taxon>Spermatophyta</taxon>
        <taxon>Magnoliopsida</taxon>
        <taxon>eudicotyledons</taxon>
        <taxon>Gunneridae</taxon>
        <taxon>Pentapetalae</taxon>
        <taxon>asterids</taxon>
        <taxon>lamiids</taxon>
        <taxon>Gentianales</taxon>
        <taxon>Rubiaceae</taxon>
        <taxon>Cinchonoideae</taxon>
        <taxon>Cinchoneae</taxon>
        <taxon>Cinchona</taxon>
    </lineage>
</organism>
<evidence type="ECO:0000256" key="10">
    <source>
        <dbReference type="ARBA" id="ARBA00030834"/>
    </source>
</evidence>
<feature type="region of interest" description="Disordered" evidence="11">
    <location>
        <begin position="173"/>
        <end position="201"/>
    </location>
</feature>
<keyword evidence="7" id="KW-0694">RNA-binding</keyword>
<feature type="region of interest" description="Disordered" evidence="11">
    <location>
        <begin position="34"/>
        <end position="83"/>
    </location>
</feature>
<dbReference type="InterPro" id="IPR039047">
    <property type="entry name" value="PHAX"/>
</dbReference>
<evidence type="ECO:0000256" key="5">
    <source>
        <dbReference type="ARBA" id="ARBA00022448"/>
    </source>
</evidence>
<feature type="compositionally biased region" description="Basic residues" evidence="11">
    <location>
        <begin position="63"/>
        <end position="77"/>
    </location>
</feature>
<reference evidence="13 14" key="1">
    <citation type="submission" date="2024-11" db="EMBL/GenBank/DDBJ databases">
        <title>A near-complete genome assembly of Cinchona calisaya.</title>
        <authorList>
            <person name="Lian D.C."/>
            <person name="Zhao X.W."/>
            <person name="Wei L."/>
        </authorList>
    </citation>
    <scope>NUCLEOTIDE SEQUENCE [LARGE SCALE GENOMIC DNA]</scope>
    <source>
        <tissue evidence="13">Nenye</tissue>
    </source>
</reference>
<evidence type="ECO:0000313" key="14">
    <source>
        <dbReference type="Proteomes" id="UP001630127"/>
    </source>
</evidence>
<feature type="domain" description="Phosphorylated adapter RNA export protein RNA-binding" evidence="12">
    <location>
        <begin position="90"/>
        <end position="169"/>
    </location>
</feature>
<evidence type="ECO:0000256" key="4">
    <source>
        <dbReference type="ARBA" id="ARBA00016856"/>
    </source>
</evidence>
<feature type="compositionally biased region" description="Polar residues" evidence="11">
    <location>
        <begin position="53"/>
        <end position="62"/>
    </location>
</feature>
<comment type="caution">
    <text evidence="13">The sequence shown here is derived from an EMBL/GenBank/DDBJ whole genome shotgun (WGS) entry which is preliminary data.</text>
</comment>
<keyword evidence="8" id="KW-0653">Protein transport</keyword>
<evidence type="ECO:0000256" key="9">
    <source>
        <dbReference type="ARBA" id="ARBA00023242"/>
    </source>
</evidence>
<keyword evidence="5" id="KW-0813">Transport</keyword>
<dbReference type="InterPro" id="IPR038092">
    <property type="entry name" value="PHAX_RNA-binding_sf"/>
</dbReference>
<dbReference type="PANTHER" id="PTHR13135:SF0">
    <property type="entry name" value="PHOSPHORYLATED ADAPTER RNA EXPORT PROTEIN"/>
    <property type="match status" value="1"/>
</dbReference>
<dbReference type="AlphaFoldDB" id="A0ABD2XZ86"/>
<sequence length="245" mass="27586">MEREDSILDTVFEDENFEDVEMFDVEEGELVEHNSEAECGDANAGTDLKLGNTECSTDPSGQKKNKKRKKKNKRKRGNSGPNVTNINRFVLDVCRRLKERKSYLVWAAVGCLGVSALGDLVTEVEAIQACGGQKTADGRRFRTGGGILWSVLKVRDPNAYKEIMRRGKEFEKQFKPQNINQETMHKKEDPSQTTAKDPDELQEASLLENRLSNSEQKRVSVHDRVRVPVAYDDLLEGENPGDKLA</sequence>
<dbReference type="GO" id="GO:0015031">
    <property type="term" value="P:protein transport"/>
    <property type="evidence" value="ECO:0007669"/>
    <property type="project" value="UniProtKB-KW"/>
</dbReference>
<dbReference type="InterPro" id="IPR019385">
    <property type="entry name" value="PHAX_RNA-binding_domain"/>
</dbReference>
<gene>
    <name evidence="13" type="ORF">ACH5RR_039775</name>
</gene>
<evidence type="ECO:0000256" key="7">
    <source>
        <dbReference type="ARBA" id="ARBA00022884"/>
    </source>
</evidence>
<comment type="similarity">
    <text evidence="3">Belongs to the PHAX family.</text>
</comment>
<name>A0ABD2XZ86_9GENT</name>
<comment type="subcellular location">
    <subcellularLocation>
        <location evidence="2">Cytoplasm</location>
    </subcellularLocation>
    <subcellularLocation>
        <location evidence="1">Nucleus</location>
    </subcellularLocation>
</comment>
<evidence type="ECO:0000256" key="8">
    <source>
        <dbReference type="ARBA" id="ARBA00022927"/>
    </source>
</evidence>
<dbReference type="EMBL" id="JBJUIK010000016">
    <property type="protein sequence ID" value="KAL3500682.1"/>
    <property type="molecule type" value="Genomic_DNA"/>
</dbReference>
<evidence type="ECO:0000256" key="11">
    <source>
        <dbReference type="SAM" id="MobiDB-lite"/>
    </source>
</evidence>
<dbReference type="Pfam" id="PF10258">
    <property type="entry name" value="PHAX_RNA-bd"/>
    <property type="match status" value="1"/>
</dbReference>
<dbReference type="PANTHER" id="PTHR13135">
    <property type="entry name" value="CYTOSOLIC RESINIFERATOXIN BINDING PROTEIN RBP-26"/>
    <property type="match status" value="1"/>
</dbReference>
<evidence type="ECO:0000313" key="13">
    <source>
        <dbReference type="EMBL" id="KAL3500682.1"/>
    </source>
</evidence>